<dbReference type="GO" id="GO:0007095">
    <property type="term" value="P:mitotic G2 DNA damage checkpoint signaling"/>
    <property type="evidence" value="ECO:0007669"/>
    <property type="project" value="InterPro"/>
</dbReference>
<dbReference type="InterPro" id="IPR008984">
    <property type="entry name" value="SMAD_FHA_dom_sf"/>
</dbReference>
<dbReference type="Gene3D" id="3.40.50.10980">
    <property type="entry name" value="Nibrin, BRCT2 domain"/>
    <property type="match status" value="1"/>
</dbReference>
<feature type="region of interest" description="Disordered" evidence="7">
    <location>
        <begin position="602"/>
        <end position="621"/>
    </location>
</feature>
<dbReference type="EMBL" id="MCBR01003219">
    <property type="protein sequence ID" value="RKF80874.1"/>
    <property type="molecule type" value="Genomic_DNA"/>
</dbReference>
<comment type="subcellular location">
    <subcellularLocation>
        <location evidence="1">Nucleus</location>
    </subcellularLocation>
</comment>
<dbReference type="SMART" id="SM00240">
    <property type="entry name" value="FHA"/>
    <property type="match status" value="1"/>
</dbReference>
<feature type="coiled-coil region" evidence="6">
    <location>
        <begin position="559"/>
        <end position="586"/>
    </location>
</feature>
<dbReference type="OrthoDB" id="552194at2759"/>
<organism evidence="9 10">
    <name type="scientific">Golovinomyces cichoracearum</name>
    <dbReference type="NCBI Taxonomy" id="62708"/>
    <lineage>
        <taxon>Eukaryota</taxon>
        <taxon>Fungi</taxon>
        <taxon>Dikarya</taxon>
        <taxon>Ascomycota</taxon>
        <taxon>Pezizomycotina</taxon>
        <taxon>Leotiomycetes</taxon>
        <taxon>Erysiphales</taxon>
        <taxon>Erysiphaceae</taxon>
        <taxon>Golovinomyces</taxon>
    </lineage>
</organism>
<comment type="similarity">
    <text evidence="5">Belongs to the Nibrin family.</text>
</comment>
<dbReference type="Pfam" id="PF16508">
    <property type="entry name" value="NIBRIN_BRCT_II"/>
    <property type="match status" value="1"/>
</dbReference>
<dbReference type="AlphaFoldDB" id="A0A420J296"/>
<dbReference type="Pfam" id="PF00498">
    <property type="entry name" value="FHA"/>
    <property type="match status" value="1"/>
</dbReference>
<dbReference type="Proteomes" id="UP000285405">
    <property type="component" value="Unassembled WGS sequence"/>
</dbReference>
<comment type="caution">
    <text evidence="9">The sequence shown here is derived from an EMBL/GenBank/DDBJ whole genome shotgun (WGS) entry which is preliminary data.</text>
</comment>
<feature type="compositionally biased region" description="Basic and acidic residues" evidence="7">
    <location>
        <begin position="602"/>
        <end position="612"/>
    </location>
</feature>
<evidence type="ECO:0000256" key="6">
    <source>
        <dbReference type="SAM" id="Coils"/>
    </source>
</evidence>
<dbReference type="GO" id="GO:0000724">
    <property type="term" value="P:double-strand break repair via homologous recombination"/>
    <property type="evidence" value="ECO:0007669"/>
    <property type="project" value="TreeGrafter"/>
</dbReference>
<evidence type="ECO:0000256" key="7">
    <source>
        <dbReference type="SAM" id="MobiDB-lite"/>
    </source>
</evidence>
<name>A0A420J296_9PEZI</name>
<evidence type="ECO:0000256" key="5">
    <source>
        <dbReference type="ARBA" id="ARBA00044757"/>
    </source>
</evidence>
<dbReference type="InterPro" id="IPR040227">
    <property type="entry name" value="Nibrin-rel"/>
</dbReference>
<feature type="domain" description="FHA" evidence="8">
    <location>
        <begin position="24"/>
        <end position="89"/>
    </location>
</feature>
<dbReference type="PROSITE" id="PS50006">
    <property type="entry name" value="FHA_DOMAIN"/>
    <property type="match status" value="1"/>
</dbReference>
<accession>A0A420J296</accession>
<dbReference type="InterPro" id="IPR000253">
    <property type="entry name" value="FHA_dom"/>
</dbReference>
<dbReference type="PANTHER" id="PTHR12162">
    <property type="entry name" value="NIBRIN-RELATED"/>
    <property type="match status" value="1"/>
</dbReference>
<dbReference type="PANTHER" id="PTHR12162:SF0">
    <property type="entry name" value="NIBRIN"/>
    <property type="match status" value="1"/>
</dbReference>
<feature type="region of interest" description="Disordered" evidence="7">
    <location>
        <begin position="740"/>
        <end position="819"/>
    </location>
</feature>
<dbReference type="Gene3D" id="2.60.200.20">
    <property type="match status" value="1"/>
</dbReference>
<dbReference type="SUPFAM" id="SSF49879">
    <property type="entry name" value="SMAD/FHA domain"/>
    <property type="match status" value="1"/>
</dbReference>
<reference evidence="9 10" key="1">
    <citation type="journal article" date="2018" name="BMC Genomics">
        <title>Comparative genome analyses reveal sequence features reflecting distinct modes of host-adaptation between dicot and monocot powdery mildew.</title>
        <authorList>
            <person name="Wu Y."/>
            <person name="Ma X."/>
            <person name="Pan Z."/>
            <person name="Kale S.D."/>
            <person name="Song Y."/>
            <person name="King H."/>
            <person name="Zhang Q."/>
            <person name="Presley C."/>
            <person name="Deng X."/>
            <person name="Wei C.I."/>
            <person name="Xiao S."/>
        </authorList>
    </citation>
    <scope>NUCLEOTIDE SEQUENCE [LARGE SCALE GENOMIC DNA]</scope>
    <source>
        <strain evidence="9">UCSC1</strain>
    </source>
</reference>
<evidence type="ECO:0000313" key="9">
    <source>
        <dbReference type="EMBL" id="RKF80874.1"/>
    </source>
</evidence>
<keyword evidence="3" id="KW-0234">DNA repair</keyword>
<protein>
    <submittedName>
        <fullName evidence="9">Putative dna damage response protein</fullName>
    </submittedName>
</protein>
<feature type="compositionally biased region" description="Polar residues" evidence="7">
    <location>
        <begin position="740"/>
        <end position="756"/>
    </location>
</feature>
<keyword evidence="6" id="KW-0175">Coiled coil</keyword>
<evidence type="ECO:0000256" key="4">
    <source>
        <dbReference type="ARBA" id="ARBA00023242"/>
    </source>
</evidence>
<evidence type="ECO:0000313" key="10">
    <source>
        <dbReference type="Proteomes" id="UP000285405"/>
    </source>
</evidence>
<evidence type="ECO:0000256" key="1">
    <source>
        <dbReference type="ARBA" id="ARBA00004123"/>
    </source>
</evidence>
<feature type="compositionally biased region" description="Basic and acidic residues" evidence="7">
    <location>
        <begin position="757"/>
        <end position="770"/>
    </location>
</feature>
<dbReference type="GO" id="GO:0003684">
    <property type="term" value="F:damaged DNA binding"/>
    <property type="evidence" value="ECO:0007669"/>
    <property type="project" value="TreeGrafter"/>
</dbReference>
<sequence length="819" mass="94804">MWVLECSGDALKGKKLWMRPGRRLVFGRTKSDEIGEPIILSHKTISRKHLTVEVSQPNIQNCQSPQTRSTITIRDFDTKIGTLLNDVQVRGQTLELKETHNSILLGRYEQNFYLNWIPVVLTLFLPSKENKTNSLTKLYKIFNPLDIKILVDYESDHTTHVVARKRNTAKGLQALIEGKYLVYSDTFIDALVRATFPKDGNLSPLEVDFDENFPNPMKYLPPKGDEPSQREETAYNPDFLRKNVFHGYIFVFYEKRQYENLLPPITAGCGKAVYQVVEPYQDTFNEFTTFVKMLASEKEQEKHEVEFESKRVIVIRFNPVKGPESDWYAEFGRNVALHLNQRLVEQNEFLDAILANDASVLISPLQVESLEPTEPPYLKLSNSRPLEDNSIQEIQPRIRPRRTIRPKFTGFDDDFSGPIEEPTSNLIESNIPSDHPHIKIEMAQSQSLFVSQNINCTPEEPNIQVQDSASQKRKATNFFELNENEEQITGLASTTHQFKRRRFENQADVRKKEDFLTEPIKNPMSKDVIVPLQIKKIPLKKCRDIDAEVEQIFVQKRERDEASKAASKSQAERESLYEELDGLEIRNKIQIGEARVKEVNQVRESRKEEDSPRCSNPWNGRKNFKKFRQKGVRFRTSEKVIVQLEEAYKNDTGLFDDYLDNINSSRVPNTIFEDRRAQEIIQSEQRLPSLPSKKYLNEPKASKSSSAKILANENNEAAIKFRNQSDFSDLNITSPTKILTSQNRHSPQILSHSLKNLTREDRPPSSERSLKRTRHVLGESQNPSYTKKSKFISSKVRREDSDQDESEDELKFRFKNTKR</sequence>
<evidence type="ECO:0000259" key="8">
    <source>
        <dbReference type="PROSITE" id="PS50006"/>
    </source>
</evidence>
<gene>
    <name evidence="9" type="ORF">GcC1_032015</name>
</gene>
<dbReference type="InterPro" id="IPR032429">
    <property type="entry name" value="Nibrin_BRCT2"/>
</dbReference>
<keyword evidence="2" id="KW-0227">DNA damage</keyword>
<proteinExistence type="inferred from homology"/>
<dbReference type="InterPro" id="IPR043014">
    <property type="entry name" value="Nibrin_BRCT2_sf"/>
</dbReference>
<evidence type="ECO:0000256" key="2">
    <source>
        <dbReference type="ARBA" id="ARBA00022763"/>
    </source>
</evidence>
<evidence type="ECO:0000256" key="3">
    <source>
        <dbReference type="ARBA" id="ARBA00023204"/>
    </source>
</evidence>
<keyword evidence="4" id="KW-0539">Nucleus</keyword>
<dbReference type="GO" id="GO:0030870">
    <property type="term" value="C:Mre11 complex"/>
    <property type="evidence" value="ECO:0007669"/>
    <property type="project" value="InterPro"/>
</dbReference>